<dbReference type="PANTHER" id="PTHR34220">
    <property type="entry name" value="SENSOR HISTIDINE KINASE YPDA"/>
    <property type="match status" value="1"/>
</dbReference>
<evidence type="ECO:0000256" key="2">
    <source>
        <dbReference type="ARBA" id="ARBA00022475"/>
    </source>
</evidence>
<keyword evidence="5 12" id="KW-0812">Transmembrane</keyword>
<reference evidence="14 15" key="1">
    <citation type="submission" date="2015-11" db="EMBL/GenBank/DDBJ databases">
        <title>Genome Sequence of Bacillus simplex strain VanAntwerpen2.</title>
        <authorList>
            <person name="Couger M.B."/>
        </authorList>
    </citation>
    <scope>NUCLEOTIDE SEQUENCE [LARGE SCALE GENOMIC DNA]</scope>
    <source>
        <strain evidence="14 15">VanAntwerpen02</strain>
    </source>
</reference>
<sequence length="620" mass="72383">MVDELLNLQGRIQEMFLSNIIKRRLTNKVFSKILITYSVTILLTMFLLLLVLSRYYTEVIIQKEMDASTETLERVESYLQQKDEHVQYVMQELYLKTDLIYNDIAFALQHDYDAYLAYRLDKYSENSSFIPNNLNTFFQAYFSQDSDINAVRLKSASPGTEYEYINSHYRWNKYMDKREQMNGNQEGMAVHPEDLQFKQVEWEQKRSIFNNIQISRSINDPATLKKLGDLTVYYDTAGIQDLIRLRKSQFKGTVHIFQRNGDYLYSSDEGAMPVPLKDVSFETSFKKIKWKGKNYYINTLADDHRGYLYVGFMPEEDIKKITIVHRYMLLSTVLLSCIAIAVTYFAMRSYSRRIHKIETAIHEVRGGNLQIRIPNSREKDELTAISESFNDMLDDLNMYIKDVYVLNIRQREAEMKALQSQIQPHFLYNTLEAIRMKAIADGSKPTSNMIYSLGQLFRYSLSSKEIVQISDEIQHVKEYISLNQIRYANRLHVTYEIPDNCLDEKILKFTLQPLIENYLVHGFRKETNNNELLIKVQRTHQEMEIIIKDNGRGIPAAGLLAIQTKLLEGTTTSEGSIGLSNVHQRIQLKYGQNYGVQISSNEEEETIVKVRFPAARRDQV</sequence>
<evidence type="ECO:0000256" key="3">
    <source>
        <dbReference type="ARBA" id="ARBA00022553"/>
    </source>
</evidence>
<evidence type="ECO:0000256" key="5">
    <source>
        <dbReference type="ARBA" id="ARBA00022692"/>
    </source>
</evidence>
<comment type="caution">
    <text evidence="14">The sequence shown here is derived from an EMBL/GenBank/DDBJ whole genome shotgun (WGS) entry which is preliminary data.</text>
</comment>
<evidence type="ECO:0000256" key="7">
    <source>
        <dbReference type="ARBA" id="ARBA00022777"/>
    </source>
</evidence>
<keyword evidence="6" id="KW-0547">Nucleotide-binding</keyword>
<dbReference type="AlphaFoldDB" id="A0A120GPU2"/>
<dbReference type="InterPro" id="IPR003594">
    <property type="entry name" value="HATPase_dom"/>
</dbReference>
<dbReference type="GO" id="GO:0005886">
    <property type="term" value="C:plasma membrane"/>
    <property type="evidence" value="ECO:0007669"/>
    <property type="project" value="UniProtKB-SubCell"/>
</dbReference>
<dbReference type="EMBL" id="LNNH01000018">
    <property type="protein sequence ID" value="KWW20311.1"/>
    <property type="molecule type" value="Genomic_DNA"/>
</dbReference>
<keyword evidence="9 12" id="KW-1133">Transmembrane helix</keyword>
<proteinExistence type="predicted"/>
<evidence type="ECO:0000256" key="8">
    <source>
        <dbReference type="ARBA" id="ARBA00022840"/>
    </source>
</evidence>
<dbReference type="Gene3D" id="6.10.340.10">
    <property type="match status" value="1"/>
</dbReference>
<evidence type="ECO:0000259" key="13">
    <source>
        <dbReference type="PROSITE" id="PS50885"/>
    </source>
</evidence>
<evidence type="ECO:0000313" key="15">
    <source>
        <dbReference type="Proteomes" id="UP000064189"/>
    </source>
</evidence>
<dbReference type="SUPFAM" id="SSF55874">
    <property type="entry name" value="ATPase domain of HSP90 chaperone/DNA topoisomerase II/histidine kinase"/>
    <property type="match status" value="1"/>
</dbReference>
<dbReference type="SUPFAM" id="SSF158472">
    <property type="entry name" value="HAMP domain-like"/>
    <property type="match status" value="1"/>
</dbReference>
<dbReference type="RefSeq" id="WP_061142141.1">
    <property type="nucleotide sequence ID" value="NZ_LNNH01000018.1"/>
</dbReference>
<keyword evidence="2" id="KW-1003">Cell membrane</keyword>
<keyword evidence="11 12" id="KW-0472">Membrane</keyword>
<dbReference type="Gene3D" id="3.30.565.10">
    <property type="entry name" value="Histidine kinase-like ATPase, C-terminal domain"/>
    <property type="match status" value="1"/>
</dbReference>
<dbReference type="Proteomes" id="UP000064189">
    <property type="component" value="Unassembled WGS sequence"/>
</dbReference>
<evidence type="ECO:0000313" key="14">
    <source>
        <dbReference type="EMBL" id="KWW20311.1"/>
    </source>
</evidence>
<keyword evidence="10" id="KW-0902">Two-component regulatory system</keyword>
<accession>A0A120GPU2</accession>
<evidence type="ECO:0000256" key="6">
    <source>
        <dbReference type="ARBA" id="ARBA00022741"/>
    </source>
</evidence>
<dbReference type="InterPro" id="IPR050640">
    <property type="entry name" value="Bact_2-comp_sensor_kinase"/>
</dbReference>
<dbReference type="SMART" id="SM00304">
    <property type="entry name" value="HAMP"/>
    <property type="match status" value="1"/>
</dbReference>
<keyword evidence="7" id="KW-0418">Kinase</keyword>
<dbReference type="CDD" id="cd06225">
    <property type="entry name" value="HAMP"/>
    <property type="match status" value="1"/>
</dbReference>
<dbReference type="InterPro" id="IPR003660">
    <property type="entry name" value="HAMP_dom"/>
</dbReference>
<evidence type="ECO:0000256" key="10">
    <source>
        <dbReference type="ARBA" id="ARBA00023012"/>
    </source>
</evidence>
<dbReference type="Pfam" id="PF02518">
    <property type="entry name" value="HATPase_c"/>
    <property type="match status" value="1"/>
</dbReference>
<evidence type="ECO:0000256" key="4">
    <source>
        <dbReference type="ARBA" id="ARBA00022679"/>
    </source>
</evidence>
<organism evidence="14 15">
    <name type="scientific">Peribacillus simplex</name>
    <dbReference type="NCBI Taxonomy" id="1478"/>
    <lineage>
        <taxon>Bacteria</taxon>
        <taxon>Bacillati</taxon>
        <taxon>Bacillota</taxon>
        <taxon>Bacilli</taxon>
        <taxon>Bacillales</taxon>
        <taxon>Bacillaceae</taxon>
        <taxon>Peribacillus</taxon>
    </lineage>
</organism>
<dbReference type="Pfam" id="PF00672">
    <property type="entry name" value="HAMP"/>
    <property type="match status" value="1"/>
</dbReference>
<dbReference type="GO" id="GO:0000155">
    <property type="term" value="F:phosphorelay sensor kinase activity"/>
    <property type="evidence" value="ECO:0007669"/>
    <property type="project" value="InterPro"/>
</dbReference>
<evidence type="ECO:0000256" key="9">
    <source>
        <dbReference type="ARBA" id="ARBA00022989"/>
    </source>
</evidence>
<keyword evidence="3" id="KW-0597">Phosphoprotein</keyword>
<feature type="domain" description="HAMP" evidence="13">
    <location>
        <begin position="348"/>
        <end position="401"/>
    </location>
</feature>
<dbReference type="PROSITE" id="PS50885">
    <property type="entry name" value="HAMP"/>
    <property type="match status" value="1"/>
</dbReference>
<gene>
    <name evidence="14" type="ORF">AS888_19440</name>
</gene>
<name>A0A120GPU2_9BACI</name>
<protein>
    <recommendedName>
        <fullName evidence="13">HAMP domain-containing protein</fullName>
    </recommendedName>
</protein>
<dbReference type="Pfam" id="PF06580">
    <property type="entry name" value="His_kinase"/>
    <property type="match status" value="1"/>
</dbReference>
<evidence type="ECO:0000256" key="12">
    <source>
        <dbReference type="SAM" id="Phobius"/>
    </source>
</evidence>
<feature type="transmembrane region" description="Helical" evidence="12">
    <location>
        <begin position="327"/>
        <end position="347"/>
    </location>
</feature>
<evidence type="ECO:0000256" key="11">
    <source>
        <dbReference type="ARBA" id="ARBA00023136"/>
    </source>
</evidence>
<dbReference type="GO" id="GO:0005524">
    <property type="term" value="F:ATP binding"/>
    <property type="evidence" value="ECO:0007669"/>
    <property type="project" value="UniProtKB-KW"/>
</dbReference>
<keyword evidence="15" id="KW-1185">Reference proteome</keyword>
<evidence type="ECO:0000256" key="1">
    <source>
        <dbReference type="ARBA" id="ARBA00004651"/>
    </source>
</evidence>
<dbReference type="InterPro" id="IPR036890">
    <property type="entry name" value="HATPase_C_sf"/>
</dbReference>
<keyword evidence="8" id="KW-0067">ATP-binding</keyword>
<feature type="transmembrane region" description="Helical" evidence="12">
    <location>
        <begin position="33"/>
        <end position="56"/>
    </location>
</feature>
<dbReference type="InterPro" id="IPR010559">
    <property type="entry name" value="Sig_transdc_His_kin_internal"/>
</dbReference>
<comment type="subcellular location">
    <subcellularLocation>
        <location evidence="1">Cell membrane</location>
        <topology evidence="1">Multi-pass membrane protein</topology>
    </subcellularLocation>
</comment>
<keyword evidence="4" id="KW-0808">Transferase</keyword>
<dbReference type="PANTHER" id="PTHR34220:SF11">
    <property type="entry name" value="SENSOR PROTEIN KINASE HPTS"/>
    <property type="match status" value="1"/>
</dbReference>